<feature type="compositionally biased region" description="Polar residues" evidence="1">
    <location>
        <begin position="323"/>
        <end position="334"/>
    </location>
</feature>
<dbReference type="EMBL" id="JAPZBU010000006">
    <property type="protein sequence ID" value="KAJ5397919.1"/>
    <property type="molecule type" value="Genomic_DNA"/>
</dbReference>
<dbReference type="GeneID" id="81369649"/>
<dbReference type="Proteomes" id="UP001147747">
    <property type="component" value="Unassembled WGS sequence"/>
</dbReference>
<comment type="caution">
    <text evidence="2">The sequence shown here is derived from an EMBL/GenBank/DDBJ whole genome shotgun (WGS) entry which is preliminary data.</text>
</comment>
<dbReference type="RefSeq" id="XP_056489971.1">
    <property type="nucleotide sequence ID" value="XM_056630669.1"/>
</dbReference>
<evidence type="ECO:0000313" key="3">
    <source>
        <dbReference type="Proteomes" id="UP001147747"/>
    </source>
</evidence>
<name>A0A9W9W3A5_9EURO</name>
<gene>
    <name evidence="2" type="ORF">N7509_006032</name>
</gene>
<evidence type="ECO:0000313" key="2">
    <source>
        <dbReference type="EMBL" id="KAJ5397919.1"/>
    </source>
</evidence>
<feature type="region of interest" description="Disordered" evidence="1">
    <location>
        <begin position="1"/>
        <end position="26"/>
    </location>
</feature>
<dbReference type="OrthoDB" id="4204700at2759"/>
<reference evidence="2" key="1">
    <citation type="submission" date="2022-12" db="EMBL/GenBank/DDBJ databases">
        <authorList>
            <person name="Petersen C."/>
        </authorList>
    </citation>
    <scope>NUCLEOTIDE SEQUENCE</scope>
    <source>
        <strain evidence="2">IBT 29677</strain>
    </source>
</reference>
<dbReference type="AlphaFoldDB" id="A0A9W9W3A5"/>
<accession>A0A9W9W3A5</accession>
<proteinExistence type="predicted"/>
<sequence length="415" mass="46136">MVLDDTFREESGNPRGITSTANPQLSENPALIHSNPVRVRPELLVRPDPITLYLGFWGTTIWKLSLAGELAHDVERFWVASGRIPTQDEFDVFTAAGSRAIYTKDLAFPMTYFLGSSYLFLGARKSPYYPKKPTLANFFTGLNGFRLNDPAGFRTMLGQKCFMMLFILTTSSLTTRFAAAFRYAQDLQDPRLSGYNSAMENSTPEDIQTRKRALSNDRHRRMKTLDYGFAGRILEDLGYTRYGITGQGEKGQSRDDSASSATVSFEDETAYGTNPNGQDASVPQSSYGSAQNSGNGSSQSDSKLDFFGSNDEDDASPTAPEYRNTSMTGTSTGSAWDRIRRQNSAQGSRPAAPRQWGQAQAQSDTGSTNDSLPIDQDRYDYDRRREKDQAQAEFDKMMDAERNASSEGPSRGRNW</sequence>
<feature type="compositionally biased region" description="Polar residues" evidence="1">
    <location>
        <begin position="16"/>
        <end position="26"/>
    </location>
</feature>
<protein>
    <submittedName>
        <fullName evidence="2">Uncharacterized protein</fullName>
    </submittedName>
</protein>
<feature type="region of interest" description="Disordered" evidence="1">
    <location>
        <begin position="194"/>
        <end position="217"/>
    </location>
</feature>
<feature type="compositionally biased region" description="Low complexity" evidence="1">
    <location>
        <begin position="284"/>
        <end position="301"/>
    </location>
</feature>
<feature type="compositionally biased region" description="Polar residues" evidence="1">
    <location>
        <begin position="357"/>
        <end position="371"/>
    </location>
</feature>
<organism evidence="2 3">
    <name type="scientific">Penicillium cosmopolitanum</name>
    <dbReference type="NCBI Taxonomy" id="1131564"/>
    <lineage>
        <taxon>Eukaryota</taxon>
        <taxon>Fungi</taxon>
        <taxon>Dikarya</taxon>
        <taxon>Ascomycota</taxon>
        <taxon>Pezizomycotina</taxon>
        <taxon>Eurotiomycetes</taxon>
        <taxon>Eurotiomycetidae</taxon>
        <taxon>Eurotiales</taxon>
        <taxon>Aspergillaceae</taxon>
        <taxon>Penicillium</taxon>
    </lineage>
</organism>
<feature type="compositionally biased region" description="Basic and acidic residues" evidence="1">
    <location>
        <begin position="1"/>
        <end position="12"/>
    </location>
</feature>
<keyword evidence="3" id="KW-1185">Reference proteome</keyword>
<evidence type="ECO:0000256" key="1">
    <source>
        <dbReference type="SAM" id="MobiDB-lite"/>
    </source>
</evidence>
<reference evidence="2" key="2">
    <citation type="journal article" date="2023" name="IMA Fungus">
        <title>Comparative genomic study of the Penicillium genus elucidates a diverse pangenome and 15 lateral gene transfer events.</title>
        <authorList>
            <person name="Petersen C."/>
            <person name="Sorensen T."/>
            <person name="Nielsen M.R."/>
            <person name="Sondergaard T.E."/>
            <person name="Sorensen J.L."/>
            <person name="Fitzpatrick D.A."/>
            <person name="Frisvad J.C."/>
            <person name="Nielsen K.L."/>
        </authorList>
    </citation>
    <scope>NUCLEOTIDE SEQUENCE</scope>
    <source>
        <strain evidence="2">IBT 29677</strain>
    </source>
</reference>
<feature type="compositionally biased region" description="Polar residues" evidence="1">
    <location>
        <begin position="194"/>
        <end position="206"/>
    </location>
</feature>
<feature type="compositionally biased region" description="Polar residues" evidence="1">
    <location>
        <begin position="271"/>
        <end position="283"/>
    </location>
</feature>
<feature type="compositionally biased region" description="Basic and acidic residues" evidence="1">
    <location>
        <begin position="375"/>
        <end position="404"/>
    </location>
</feature>
<feature type="region of interest" description="Disordered" evidence="1">
    <location>
        <begin position="268"/>
        <end position="415"/>
    </location>
</feature>